<evidence type="ECO:0000256" key="8">
    <source>
        <dbReference type="ARBA" id="ARBA00022840"/>
    </source>
</evidence>
<dbReference type="InterPro" id="IPR006483">
    <property type="entry name" value="CRISPR-assoc_Cas3_HD"/>
</dbReference>
<evidence type="ECO:0000256" key="4">
    <source>
        <dbReference type="ARBA" id="ARBA00022723"/>
    </source>
</evidence>
<evidence type="ECO:0000256" key="7">
    <source>
        <dbReference type="ARBA" id="ARBA00022806"/>
    </source>
</evidence>
<dbReference type="Pfam" id="PF18019">
    <property type="entry name" value="Cas3_HD"/>
    <property type="match status" value="1"/>
</dbReference>
<comment type="similarity">
    <text evidence="1">In the N-terminal section; belongs to the CRISPR-associated nuclease Cas3-HD family.</text>
</comment>
<dbReference type="GO" id="GO:0003724">
    <property type="term" value="F:RNA helicase activity"/>
    <property type="evidence" value="ECO:0007669"/>
    <property type="project" value="TreeGrafter"/>
</dbReference>
<dbReference type="Gene3D" id="3.40.50.300">
    <property type="entry name" value="P-loop containing nucleotide triphosphate hydrolases"/>
    <property type="match status" value="2"/>
</dbReference>
<evidence type="ECO:0000256" key="1">
    <source>
        <dbReference type="ARBA" id="ARBA00006847"/>
    </source>
</evidence>
<dbReference type="Pfam" id="PF22590">
    <property type="entry name" value="Cas3-like_C_2"/>
    <property type="match status" value="1"/>
</dbReference>
<keyword evidence="7" id="KW-0347">Helicase</keyword>
<reference evidence="11" key="1">
    <citation type="submission" date="2015-10" db="EMBL/GenBank/DDBJ databases">
        <authorList>
            <person name="Gilbert D.G."/>
        </authorList>
    </citation>
    <scope>NUCLEOTIDE SEQUENCE</scope>
    <source>
        <strain evidence="11">Phyl III-seqv23</strain>
    </source>
</reference>
<dbReference type="EMBL" id="LN899819">
    <property type="protein sequence ID" value="CUV12149.1"/>
    <property type="molecule type" value="Genomic_DNA"/>
</dbReference>
<dbReference type="InterPro" id="IPR054712">
    <property type="entry name" value="Cas3-like_dom"/>
</dbReference>
<dbReference type="CDD" id="cd09641">
    <property type="entry name" value="Cas3''_I"/>
    <property type="match status" value="1"/>
</dbReference>
<gene>
    <name evidence="11" type="ORF">RUN39_v1_320042</name>
</gene>
<organism evidence="11">
    <name type="scientific">Ralstonia solanacearum</name>
    <name type="common">Pseudomonas solanacearum</name>
    <dbReference type="NCBI Taxonomy" id="305"/>
    <lineage>
        <taxon>Bacteria</taxon>
        <taxon>Pseudomonadati</taxon>
        <taxon>Pseudomonadota</taxon>
        <taxon>Betaproteobacteria</taxon>
        <taxon>Burkholderiales</taxon>
        <taxon>Burkholderiaceae</taxon>
        <taxon>Ralstonia</taxon>
        <taxon>Ralstonia solanacearum species complex</taxon>
    </lineage>
</organism>
<comment type="similarity">
    <text evidence="2">In the central section; belongs to the CRISPR-associated helicase Cas3 family.</text>
</comment>
<dbReference type="GO" id="GO:0016787">
    <property type="term" value="F:hydrolase activity"/>
    <property type="evidence" value="ECO:0007669"/>
    <property type="project" value="UniProtKB-KW"/>
</dbReference>
<dbReference type="PATRIC" id="fig|305.106.peg.4494"/>
<dbReference type="InterPro" id="IPR038257">
    <property type="entry name" value="CRISPR-assoc_Cas3_HD_sf"/>
</dbReference>
<dbReference type="InterPro" id="IPR014001">
    <property type="entry name" value="Helicase_ATP-bd"/>
</dbReference>
<dbReference type="GO" id="GO:0046872">
    <property type="term" value="F:metal ion binding"/>
    <property type="evidence" value="ECO:0007669"/>
    <property type="project" value="UniProtKB-KW"/>
</dbReference>
<dbReference type="InterPro" id="IPR050547">
    <property type="entry name" value="DEAD_box_RNA_helicases"/>
</dbReference>
<dbReference type="InterPro" id="IPR027417">
    <property type="entry name" value="P-loop_NTPase"/>
</dbReference>
<dbReference type="SMART" id="SM00487">
    <property type="entry name" value="DEXDc"/>
    <property type="match status" value="1"/>
</dbReference>
<keyword evidence="6" id="KW-0378">Hydrolase</keyword>
<dbReference type="InterPro" id="IPR006474">
    <property type="entry name" value="Helicase_Cas3_CRISPR-ass_core"/>
</dbReference>
<keyword evidence="4" id="KW-0479">Metal-binding</keyword>
<dbReference type="PROSITE" id="PS51643">
    <property type="entry name" value="HD_CAS3"/>
    <property type="match status" value="1"/>
</dbReference>
<proteinExistence type="inferred from homology"/>
<dbReference type="GO" id="GO:0004518">
    <property type="term" value="F:nuclease activity"/>
    <property type="evidence" value="ECO:0007669"/>
    <property type="project" value="UniProtKB-KW"/>
</dbReference>
<dbReference type="Gene3D" id="1.10.3210.30">
    <property type="match status" value="1"/>
</dbReference>
<dbReference type="NCBIfam" id="TIGR01596">
    <property type="entry name" value="cas3_HD"/>
    <property type="match status" value="1"/>
</dbReference>
<evidence type="ECO:0000256" key="5">
    <source>
        <dbReference type="ARBA" id="ARBA00022741"/>
    </source>
</evidence>
<name>A0A0S4TQN5_RALSL</name>
<evidence type="ECO:0000259" key="10">
    <source>
        <dbReference type="PROSITE" id="PS51643"/>
    </source>
</evidence>
<keyword evidence="3" id="KW-0540">Nuclease</keyword>
<evidence type="ECO:0000256" key="3">
    <source>
        <dbReference type="ARBA" id="ARBA00022722"/>
    </source>
</evidence>
<dbReference type="GO" id="GO:0003723">
    <property type="term" value="F:RNA binding"/>
    <property type="evidence" value="ECO:0007669"/>
    <property type="project" value="TreeGrafter"/>
</dbReference>
<protein>
    <submittedName>
        <fullName evidence="11">Putative CRISPR-associated helicase Cas3</fullName>
    </submittedName>
</protein>
<dbReference type="SUPFAM" id="SSF52540">
    <property type="entry name" value="P-loop containing nucleoside triphosphate hydrolases"/>
    <property type="match status" value="1"/>
</dbReference>
<evidence type="ECO:0000256" key="2">
    <source>
        <dbReference type="ARBA" id="ARBA00009046"/>
    </source>
</evidence>
<evidence type="ECO:0000313" key="11">
    <source>
        <dbReference type="EMBL" id="CUV12149.1"/>
    </source>
</evidence>
<dbReference type="PANTHER" id="PTHR47963">
    <property type="entry name" value="DEAD-BOX ATP-DEPENDENT RNA HELICASE 47, MITOCHONDRIAL"/>
    <property type="match status" value="1"/>
</dbReference>
<sequence length="911" mass="99646">MGKGEPRYFAYWGKARMQEGASQRYHLLAFHALDVAACGAELLRLPRFSLAPLAAELGWPLPAVNKIFAWFLALHDLGKFARAFQNLAPGLSPDLVSHVPAKRYSQRHDTLGWLLWQERAACLGASLPDPVHGFWAAWVQTAVGHHGMPPQETTGGGLLPLQLNDFYLQEDVEAAIAFASAVAPFLLPDDLPVPGRVQRQMLLRHAWRLAGLAVLADWLGSNQAYFHYCAQPQDLSAYWCEVAQPAAARAVRMAGLSDQAVGPWRGPQALFPYLASPTPLQQYAATVPLAPGPQLFLLEDVTGAGKTEAAMILAHRLMAADRAHGIYFALPSMATANQIYRRTAVMYRRLYQAGTAPSLVLSHGARQLVDDFRRSVLEPQAHDDDFGYSRDESSASAQCSAWLADNRKKALLADVGVGTLDQALLAVLPARHQALRLLGLSGKVLLVDEVHAYDSYMHVLLCRLLTAHARQGDSVLLLSATLPGAMRAELIAAFQAGRGHEGVEPAVDMRYPLATHVHAEVSTHACATRPQLVRKVTVVPLHAEQAVVERVVDEARAGRCICWIRNTVDDARHAFTALHAYLPETSLALFHSRFAMGDRLAIEAAALDRFGKASTAAQRQGQVLIATQVVEQSLDLDFDVMISDLAPIDLLIQRAGRLQRHARHGDGEPAMDGCERRPAPILYLLCPENTDTPGSDWYAALFPKARHVYPDAGQLWLTQRALLSAGQIVSPGELEQDGAVRSLVEAVYGAEADPVPDALQGAKQEQMGKDMAAASQAHFNALNLERGYCADSSRHWREDTQTPTRLGDETCEIYLAREEGGGLVPVVAASDFPWEHAAVRVRAGVVGALSEHWQTRFGPAIDALRRQHRLLADPALVLPLVQEGGQWVGYCERNGKPQRIEYDDVLGLRGF</sequence>
<keyword evidence="8" id="KW-0067">ATP-binding</keyword>
<dbReference type="NCBIfam" id="TIGR01587">
    <property type="entry name" value="cas3_core"/>
    <property type="match status" value="1"/>
</dbReference>
<dbReference type="GO" id="GO:0051607">
    <property type="term" value="P:defense response to virus"/>
    <property type="evidence" value="ECO:0007669"/>
    <property type="project" value="UniProtKB-KW"/>
</dbReference>
<feature type="domain" description="HD Cas3-type" evidence="10">
    <location>
        <begin position="21"/>
        <end position="219"/>
    </location>
</feature>
<keyword evidence="9" id="KW-0051">Antiviral defense</keyword>
<dbReference type="PANTHER" id="PTHR47963:SF9">
    <property type="entry name" value="CRISPR-ASSOCIATED ENDONUCLEASE_HELICASE CAS3"/>
    <property type="match status" value="1"/>
</dbReference>
<dbReference type="GO" id="GO:0005524">
    <property type="term" value="F:ATP binding"/>
    <property type="evidence" value="ECO:0007669"/>
    <property type="project" value="UniProtKB-KW"/>
</dbReference>
<accession>A0A0S4TQN5</accession>
<evidence type="ECO:0000256" key="9">
    <source>
        <dbReference type="ARBA" id="ARBA00023118"/>
    </source>
</evidence>
<dbReference type="AlphaFoldDB" id="A0A0S4TQN5"/>
<keyword evidence="5" id="KW-0547">Nucleotide-binding</keyword>
<evidence type="ECO:0000256" key="6">
    <source>
        <dbReference type="ARBA" id="ARBA00022801"/>
    </source>
</evidence>